<proteinExistence type="predicted"/>
<accession>A0A381WXW9</accession>
<evidence type="ECO:0000313" key="1">
    <source>
        <dbReference type="EMBL" id="SVA57101.1"/>
    </source>
</evidence>
<sequence>MELVTPTKVLDEGQVEHIRCPGLDG</sequence>
<organism evidence="1">
    <name type="scientific">marine metagenome</name>
    <dbReference type="NCBI Taxonomy" id="408172"/>
    <lineage>
        <taxon>unclassified sequences</taxon>
        <taxon>metagenomes</taxon>
        <taxon>ecological metagenomes</taxon>
    </lineage>
</organism>
<dbReference type="EMBL" id="UINC01013179">
    <property type="protein sequence ID" value="SVA57101.1"/>
    <property type="molecule type" value="Genomic_DNA"/>
</dbReference>
<name>A0A381WXW9_9ZZZZ</name>
<dbReference type="AlphaFoldDB" id="A0A381WXW9"/>
<reference evidence="1" key="1">
    <citation type="submission" date="2018-05" db="EMBL/GenBank/DDBJ databases">
        <authorList>
            <person name="Lanie J.A."/>
            <person name="Ng W.-L."/>
            <person name="Kazmierczak K.M."/>
            <person name="Andrzejewski T.M."/>
            <person name="Davidsen T.M."/>
            <person name="Wayne K.J."/>
            <person name="Tettelin H."/>
            <person name="Glass J.I."/>
            <person name="Rusch D."/>
            <person name="Podicherti R."/>
            <person name="Tsui H.-C.T."/>
            <person name="Winkler M.E."/>
        </authorList>
    </citation>
    <scope>NUCLEOTIDE SEQUENCE</scope>
</reference>
<feature type="non-terminal residue" evidence="1">
    <location>
        <position position="25"/>
    </location>
</feature>
<gene>
    <name evidence="1" type="ORF">METZ01_LOCUS109955</name>
</gene>
<protein>
    <submittedName>
        <fullName evidence="1">Uncharacterized protein</fullName>
    </submittedName>
</protein>